<name>A0AAW1QWP6_9CHLO</name>
<dbReference type="InterPro" id="IPR052396">
    <property type="entry name" value="Meiotic_Drive_Suppr_Kinase"/>
</dbReference>
<feature type="region of interest" description="Disordered" evidence="1">
    <location>
        <begin position="285"/>
        <end position="342"/>
    </location>
</feature>
<dbReference type="AlphaFoldDB" id="A0AAW1QWP6"/>
<dbReference type="Proteomes" id="UP001438707">
    <property type="component" value="Unassembled WGS sequence"/>
</dbReference>
<keyword evidence="3" id="KW-1185">Reference proteome</keyword>
<evidence type="ECO:0000313" key="3">
    <source>
        <dbReference type="Proteomes" id="UP001438707"/>
    </source>
</evidence>
<gene>
    <name evidence="2" type="ORF">WJX74_010498</name>
</gene>
<feature type="compositionally biased region" description="Low complexity" evidence="1">
    <location>
        <begin position="290"/>
        <end position="330"/>
    </location>
</feature>
<accession>A0AAW1QWP6</accession>
<dbReference type="PANTHER" id="PTHR37171:SF1">
    <property type="entry name" value="SERINE_THREONINE-PROTEIN KINASE YRZF-RELATED"/>
    <property type="match status" value="1"/>
</dbReference>
<protein>
    <recommendedName>
        <fullName evidence="4">Protein kinase domain-containing protein</fullName>
    </recommendedName>
</protein>
<dbReference type="Gene3D" id="3.30.200.20">
    <property type="entry name" value="Phosphorylase Kinase, domain 1"/>
    <property type="match status" value="1"/>
</dbReference>
<feature type="compositionally biased region" description="Polar residues" evidence="1">
    <location>
        <begin position="245"/>
        <end position="254"/>
    </location>
</feature>
<sequence length="384" mass="41086">MQRKGNSLKVADVRRTSNKPAPMAAIYYLMQRGSENPGRLVKLRKTQLIDHASTRQTFVPPPPTFLQSASSWARQQLGWARQQLGRVAVYIASYWAVKRLLQAFRRPRPEACWKQVWSLQELGITDEIGCGRTGRVYAGCIIGQRVAVKVGDYAACKRSLAELRHEVSVYRHLPGEQGVSVPRFVACGHILDSSLYFIATELLGPSLEDAMTLDKDFEPAALHALERVHACGVLHGTRAPPGGKQQEQSSSSDTGLKGFIGRGQCSPWLGCRPAFIYINSSEATSGNPPAAGGSTTSAVSTSNSAGGSSSSSGGWSSSSSSSSSSCLGASSPPPSGRSSCGDVLPEDLPFSCSKQEIDMSTRTMGPGSLCVTTPLLHPAQWQQS</sequence>
<dbReference type="SUPFAM" id="SSF56112">
    <property type="entry name" value="Protein kinase-like (PK-like)"/>
    <property type="match status" value="1"/>
</dbReference>
<reference evidence="2 3" key="1">
    <citation type="journal article" date="2024" name="Nat. Commun.">
        <title>Phylogenomics reveals the evolutionary origins of lichenization in chlorophyte algae.</title>
        <authorList>
            <person name="Puginier C."/>
            <person name="Libourel C."/>
            <person name="Otte J."/>
            <person name="Skaloud P."/>
            <person name="Haon M."/>
            <person name="Grisel S."/>
            <person name="Petersen M."/>
            <person name="Berrin J.G."/>
            <person name="Delaux P.M."/>
            <person name="Dal Grande F."/>
            <person name="Keller J."/>
        </authorList>
    </citation>
    <scope>NUCLEOTIDE SEQUENCE [LARGE SCALE GENOMIC DNA]</scope>
    <source>
        <strain evidence="2 3">SAG 2145</strain>
    </source>
</reference>
<evidence type="ECO:0000256" key="1">
    <source>
        <dbReference type="SAM" id="MobiDB-lite"/>
    </source>
</evidence>
<dbReference type="InterPro" id="IPR011009">
    <property type="entry name" value="Kinase-like_dom_sf"/>
</dbReference>
<comment type="caution">
    <text evidence="2">The sequence shown here is derived from an EMBL/GenBank/DDBJ whole genome shotgun (WGS) entry which is preliminary data.</text>
</comment>
<organism evidence="2 3">
    <name type="scientific">Apatococcus lobatus</name>
    <dbReference type="NCBI Taxonomy" id="904363"/>
    <lineage>
        <taxon>Eukaryota</taxon>
        <taxon>Viridiplantae</taxon>
        <taxon>Chlorophyta</taxon>
        <taxon>core chlorophytes</taxon>
        <taxon>Trebouxiophyceae</taxon>
        <taxon>Chlorellales</taxon>
        <taxon>Chlorellaceae</taxon>
        <taxon>Apatococcus</taxon>
    </lineage>
</organism>
<proteinExistence type="predicted"/>
<dbReference type="EMBL" id="JALJOS010000024">
    <property type="protein sequence ID" value="KAK9825621.1"/>
    <property type="molecule type" value="Genomic_DNA"/>
</dbReference>
<feature type="region of interest" description="Disordered" evidence="1">
    <location>
        <begin position="235"/>
        <end position="256"/>
    </location>
</feature>
<evidence type="ECO:0008006" key="4">
    <source>
        <dbReference type="Google" id="ProtNLM"/>
    </source>
</evidence>
<evidence type="ECO:0000313" key="2">
    <source>
        <dbReference type="EMBL" id="KAK9825621.1"/>
    </source>
</evidence>
<dbReference type="PANTHER" id="PTHR37171">
    <property type="entry name" value="SERINE/THREONINE-PROTEIN KINASE YRZF-RELATED"/>
    <property type="match status" value="1"/>
</dbReference>